<sequence length="737" mass="80854">MTTAAAAKDSPSSPAESAPRKLTLERIYASPDLSGVQPRALRISPDGKLVTLLRNRAKDRDRFDLWAIDTASGKEWMLVDSLKLGSGAELSEAEKMQRERARIGGTRGIVAYDWAADGRHILVPIDGDLYLADVAGKATRLTATPETELNPAVSPRGGYASFVRGGNLFVTDLANRAERQLTEGAGDTISWGVAEFVAQEEMDRTAGYWWSPDDRLIAVERVDESGVGIVNRAAIGAEGTKIYPQRYPAAGTPNAAVELYILDPAGKARVKVDLGGNPDIYLARVNWSQDGKTLYVQRQSRDQKRLDLLAVDPATGASKVILTETAKTWINLSNAFRALNDGSFLWWSERSGHGHLYRVKGGKWTPLTQGEWEVKDVIGVDEKRGTVTFTGNRETPLEQHLYSAPLAGGGEVRLLSEKGWWNAGVMDGAGSRIIISRSSSDQPVQIYLADRDGKRLRWLSENRVEGDHPYAPYRAAHAVTRFGTITADDGTTLYTKMLTPPLEPGRRYPVFMIHYGGPGGGRQVTNQWTGPLQHYLVQQGWIVFAVDNRGTPDRGKAFEDPIHHAMGTVEVADQLAGVEWLKRQPFVDPKRIATYGWSYGGYMTLKLLEKAPGVFAAGIAGAPVTKWELYDTHYTERYLGDPKAKNSAYPAANALAEAKTIADPLLLIHGMADDNVVLEHSTAFMSAMQGLGKPFDLMLYPGQTHRFAGEGPNVHSWRMIEQFLARTGIAPEADKGE</sequence>
<gene>
    <name evidence="4" type="ORF">GGR43_001981</name>
</gene>
<dbReference type="GO" id="GO:0006508">
    <property type="term" value="P:proteolysis"/>
    <property type="evidence" value="ECO:0007669"/>
    <property type="project" value="InterPro"/>
</dbReference>
<keyword evidence="5" id="KW-1185">Reference proteome</keyword>
<evidence type="ECO:0000256" key="1">
    <source>
        <dbReference type="SAM" id="MobiDB-lite"/>
    </source>
</evidence>
<feature type="domain" description="Peptidase S9 prolyl oligopeptidase catalytic" evidence="2">
    <location>
        <begin position="534"/>
        <end position="726"/>
    </location>
</feature>
<evidence type="ECO:0000259" key="2">
    <source>
        <dbReference type="Pfam" id="PF00326"/>
    </source>
</evidence>
<dbReference type="RefSeq" id="WP_246343501.1">
    <property type="nucleotide sequence ID" value="NZ_BSPS01000019.1"/>
</dbReference>
<dbReference type="InterPro" id="IPR050278">
    <property type="entry name" value="Serine_Prot_S9B/DPPIV"/>
</dbReference>
<dbReference type="AlphaFoldDB" id="A0A7W6FQQ8"/>
<feature type="domain" description="Dipeptidylpeptidase IV N-terminal" evidence="3">
    <location>
        <begin position="124"/>
        <end position="443"/>
    </location>
</feature>
<reference evidence="4 5" key="1">
    <citation type="submission" date="2020-08" db="EMBL/GenBank/DDBJ databases">
        <title>Genomic Encyclopedia of Type Strains, Phase IV (KMG-IV): sequencing the most valuable type-strain genomes for metagenomic binning, comparative biology and taxonomic classification.</title>
        <authorList>
            <person name="Goeker M."/>
        </authorList>
    </citation>
    <scope>NUCLEOTIDE SEQUENCE [LARGE SCALE GENOMIC DNA]</scope>
    <source>
        <strain evidence="4 5">DSM 26189</strain>
    </source>
</reference>
<dbReference type="EC" id="3.4.14.5" evidence="4"/>
<feature type="region of interest" description="Disordered" evidence="1">
    <location>
        <begin position="1"/>
        <end position="21"/>
    </location>
</feature>
<name>A0A7W6FQQ8_9SPHN</name>
<comment type="caution">
    <text evidence="4">The sequence shown here is derived from an EMBL/GenBank/DDBJ whole genome shotgun (WGS) entry which is preliminary data.</text>
</comment>
<dbReference type="InterPro" id="IPR029058">
    <property type="entry name" value="AB_hydrolase_fold"/>
</dbReference>
<keyword evidence="4" id="KW-0378">Hydrolase</keyword>
<proteinExistence type="predicted"/>
<dbReference type="GO" id="GO:0008236">
    <property type="term" value="F:serine-type peptidase activity"/>
    <property type="evidence" value="ECO:0007669"/>
    <property type="project" value="InterPro"/>
</dbReference>
<dbReference type="Gene3D" id="2.140.10.30">
    <property type="entry name" value="Dipeptidylpeptidase IV, N-terminal domain"/>
    <property type="match status" value="1"/>
</dbReference>
<dbReference type="InterPro" id="IPR002469">
    <property type="entry name" value="Peptidase_S9B_N"/>
</dbReference>
<dbReference type="GO" id="GO:0008239">
    <property type="term" value="F:dipeptidyl-peptidase activity"/>
    <property type="evidence" value="ECO:0007669"/>
    <property type="project" value="UniProtKB-EC"/>
</dbReference>
<dbReference type="Pfam" id="PF00326">
    <property type="entry name" value="Peptidase_S9"/>
    <property type="match status" value="1"/>
</dbReference>
<dbReference type="SUPFAM" id="SSF82171">
    <property type="entry name" value="DPP6 N-terminal domain-like"/>
    <property type="match status" value="1"/>
</dbReference>
<dbReference type="PANTHER" id="PTHR11731:SF193">
    <property type="entry name" value="DIPEPTIDYL PEPTIDASE 9"/>
    <property type="match status" value="1"/>
</dbReference>
<evidence type="ECO:0000313" key="4">
    <source>
        <dbReference type="EMBL" id="MBB3926264.1"/>
    </source>
</evidence>
<dbReference type="Proteomes" id="UP000571950">
    <property type="component" value="Unassembled WGS sequence"/>
</dbReference>
<dbReference type="EMBL" id="JACIDT010000006">
    <property type="protein sequence ID" value="MBB3926264.1"/>
    <property type="molecule type" value="Genomic_DNA"/>
</dbReference>
<dbReference type="SUPFAM" id="SSF53474">
    <property type="entry name" value="alpha/beta-Hydrolases"/>
    <property type="match status" value="1"/>
</dbReference>
<evidence type="ECO:0000259" key="3">
    <source>
        <dbReference type="Pfam" id="PF00930"/>
    </source>
</evidence>
<dbReference type="Pfam" id="PF00930">
    <property type="entry name" value="DPPIV_N"/>
    <property type="match status" value="1"/>
</dbReference>
<protein>
    <submittedName>
        <fullName evidence="4">Dipeptidyl-peptidase-4</fullName>
        <ecNumber evidence="4">3.4.14.5</ecNumber>
    </submittedName>
</protein>
<evidence type="ECO:0000313" key="5">
    <source>
        <dbReference type="Proteomes" id="UP000571950"/>
    </source>
</evidence>
<dbReference type="Gene3D" id="3.40.50.1820">
    <property type="entry name" value="alpha/beta hydrolase"/>
    <property type="match status" value="1"/>
</dbReference>
<accession>A0A7W6FQQ8</accession>
<feature type="compositionally biased region" description="Low complexity" evidence="1">
    <location>
        <begin position="1"/>
        <end position="17"/>
    </location>
</feature>
<organism evidence="4 5">
    <name type="scientific">Sphingobium jiangsuense</name>
    <dbReference type="NCBI Taxonomy" id="870476"/>
    <lineage>
        <taxon>Bacteria</taxon>
        <taxon>Pseudomonadati</taxon>
        <taxon>Pseudomonadota</taxon>
        <taxon>Alphaproteobacteria</taxon>
        <taxon>Sphingomonadales</taxon>
        <taxon>Sphingomonadaceae</taxon>
        <taxon>Sphingobium</taxon>
    </lineage>
</organism>
<dbReference type="PANTHER" id="PTHR11731">
    <property type="entry name" value="PROTEASE FAMILY S9B,C DIPEPTIDYL-PEPTIDASE IV-RELATED"/>
    <property type="match status" value="1"/>
</dbReference>
<dbReference type="InterPro" id="IPR001375">
    <property type="entry name" value="Peptidase_S9_cat"/>
</dbReference>